<dbReference type="EMBL" id="ML994270">
    <property type="protein sequence ID" value="KAF2197161.1"/>
    <property type="molecule type" value="Genomic_DNA"/>
</dbReference>
<feature type="non-terminal residue" evidence="2">
    <location>
        <position position="1"/>
    </location>
</feature>
<sequence length="113" mass="12735">SLKELNDEAIRLLTAGHDATTHAMILGLYQICKLPIIYTLLRAELDSSFPESDDVQLEKLRRLPYLMAVIKENFRFATPVPGRLPRVVPKGGCILHSYRLDPGLVGTWRHLIG</sequence>
<dbReference type="Pfam" id="PF00067">
    <property type="entry name" value="p450"/>
    <property type="match status" value="1"/>
</dbReference>
<keyword evidence="3" id="KW-1185">Reference proteome</keyword>
<dbReference type="Proteomes" id="UP000799536">
    <property type="component" value="Unassembled WGS sequence"/>
</dbReference>
<dbReference type="PANTHER" id="PTHR24305:SF166">
    <property type="entry name" value="CYTOCHROME P450 12A4, MITOCHONDRIAL-RELATED"/>
    <property type="match status" value="1"/>
</dbReference>
<feature type="non-terminal residue" evidence="2">
    <location>
        <position position="113"/>
    </location>
</feature>
<reference evidence="2" key="1">
    <citation type="journal article" date="2020" name="Stud. Mycol.">
        <title>101 Dothideomycetes genomes: a test case for predicting lifestyles and emergence of pathogens.</title>
        <authorList>
            <person name="Haridas S."/>
            <person name="Albert R."/>
            <person name="Binder M."/>
            <person name="Bloem J."/>
            <person name="Labutti K."/>
            <person name="Salamov A."/>
            <person name="Andreopoulos B."/>
            <person name="Baker S."/>
            <person name="Barry K."/>
            <person name="Bills G."/>
            <person name="Bluhm B."/>
            <person name="Cannon C."/>
            <person name="Castanera R."/>
            <person name="Culley D."/>
            <person name="Daum C."/>
            <person name="Ezra D."/>
            <person name="Gonzalez J."/>
            <person name="Henrissat B."/>
            <person name="Kuo A."/>
            <person name="Liang C."/>
            <person name="Lipzen A."/>
            <person name="Lutzoni F."/>
            <person name="Magnuson J."/>
            <person name="Mondo S."/>
            <person name="Nolan M."/>
            <person name="Ohm R."/>
            <person name="Pangilinan J."/>
            <person name="Park H.-J."/>
            <person name="Ramirez L."/>
            <person name="Alfaro M."/>
            <person name="Sun H."/>
            <person name="Tritt A."/>
            <person name="Yoshinaga Y."/>
            <person name="Zwiers L.-H."/>
            <person name="Turgeon B."/>
            <person name="Goodwin S."/>
            <person name="Spatafora J."/>
            <person name="Crous P."/>
            <person name="Grigoriev I."/>
        </authorList>
    </citation>
    <scope>NUCLEOTIDE SEQUENCE</scope>
    <source>
        <strain evidence="2">ATCC 74209</strain>
    </source>
</reference>
<dbReference type="GO" id="GO:0020037">
    <property type="term" value="F:heme binding"/>
    <property type="evidence" value="ECO:0007669"/>
    <property type="project" value="InterPro"/>
</dbReference>
<gene>
    <name evidence="2" type="ORF">GQ43DRAFT_344249</name>
</gene>
<dbReference type="InterPro" id="IPR050121">
    <property type="entry name" value="Cytochrome_P450_monoxygenase"/>
</dbReference>
<dbReference type="PANTHER" id="PTHR24305">
    <property type="entry name" value="CYTOCHROME P450"/>
    <property type="match status" value="1"/>
</dbReference>
<dbReference type="InterPro" id="IPR001128">
    <property type="entry name" value="Cyt_P450"/>
</dbReference>
<dbReference type="Gene3D" id="1.10.630.10">
    <property type="entry name" value="Cytochrome P450"/>
    <property type="match status" value="1"/>
</dbReference>
<dbReference type="GO" id="GO:0016705">
    <property type="term" value="F:oxidoreductase activity, acting on paired donors, with incorporation or reduction of molecular oxygen"/>
    <property type="evidence" value="ECO:0007669"/>
    <property type="project" value="InterPro"/>
</dbReference>
<name>A0A9P4JCY8_9PLEO</name>
<dbReference type="SUPFAM" id="SSF48264">
    <property type="entry name" value="Cytochrome P450"/>
    <property type="match status" value="1"/>
</dbReference>
<organism evidence="2 3">
    <name type="scientific">Delitschia confertaspora ATCC 74209</name>
    <dbReference type="NCBI Taxonomy" id="1513339"/>
    <lineage>
        <taxon>Eukaryota</taxon>
        <taxon>Fungi</taxon>
        <taxon>Dikarya</taxon>
        <taxon>Ascomycota</taxon>
        <taxon>Pezizomycotina</taxon>
        <taxon>Dothideomycetes</taxon>
        <taxon>Pleosporomycetidae</taxon>
        <taxon>Pleosporales</taxon>
        <taxon>Delitschiaceae</taxon>
        <taxon>Delitschia</taxon>
    </lineage>
</organism>
<dbReference type="OrthoDB" id="3945418at2759"/>
<dbReference type="AlphaFoldDB" id="A0A9P4JCY8"/>
<dbReference type="GO" id="GO:0005506">
    <property type="term" value="F:iron ion binding"/>
    <property type="evidence" value="ECO:0007669"/>
    <property type="project" value="InterPro"/>
</dbReference>
<accession>A0A9P4JCY8</accession>
<comment type="caution">
    <text evidence="2">The sequence shown here is derived from an EMBL/GenBank/DDBJ whole genome shotgun (WGS) entry which is preliminary data.</text>
</comment>
<evidence type="ECO:0000313" key="3">
    <source>
        <dbReference type="Proteomes" id="UP000799536"/>
    </source>
</evidence>
<dbReference type="InterPro" id="IPR036396">
    <property type="entry name" value="Cyt_P450_sf"/>
</dbReference>
<proteinExistence type="inferred from homology"/>
<comment type="similarity">
    <text evidence="1">Belongs to the cytochrome P450 family.</text>
</comment>
<evidence type="ECO:0000256" key="1">
    <source>
        <dbReference type="ARBA" id="ARBA00010617"/>
    </source>
</evidence>
<protein>
    <submittedName>
        <fullName evidence="2">Cytochrome P450</fullName>
    </submittedName>
</protein>
<evidence type="ECO:0000313" key="2">
    <source>
        <dbReference type="EMBL" id="KAF2197161.1"/>
    </source>
</evidence>
<dbReference type="GO" id="GO:0004497">
    <property type="term" value="F:monooxygenase activity"/>
    <property type="evidence" value="ECO:0007669"/>
    <property type="project" value="InterPro"/>
</dbReference>